<keyword evidence="3" id="KW-1185">Reference proteome</keyword>
<feature type="region of interest" description="Disordered" evidence="1">
    <location>
        <begin position="268"/>
        <end position="288"/>
    </location>
</feature>
<organism evidence="2 3">
    <name type="scientific">Streptomyces katrae</name>
    <dbReference type="NCBI Taxonomy" id="68223"/>
    <lineage>
        <taxon>Bacteria</taxon>
        <taxon>Bacillati</taxon>
        <taxon>Actinomycetota</taxon>
        <taxon>Actinomycetes</taxon>
        <taxon>Kitasatosporales</taxon>
        <taxon>Streptomycetaceae</taxon>
        <taxon>Streptomyces</taxon>
    </lineage>
</organism>
<dbReference type="PROSITE" id="PS51257">
    <property type="entry name" value="PROKAR_LIPOPROTEIN"/>
    <property type="match status" value="1"/>
</dbReference>
<dbReference type="EMBL" id="JASITI010000091">
    <property type="protein sequence ID" value="MDK9501143.1"/>
    <property type="molecule type" value="Genomic_DNA"/>
</dbReference>
<reference evidence="2 3" key="1">
    <citation type="submission" date="2023-05" db="EMBL/GenBank/DDBJ databases">
        <title>Sequencing and Assembly of Streptomyces sp. NP73.</title>
        <authorList>
            <person name="Konwar A.N."/>
            <person name="Saikia K."/>
            <person name="Thakur D."/>
        </authorList>
    </citation>
    <scope>NUCLEOTIDE SEQUENCE [LARGE SCALE GENOMIC DNA]</scope>
    <source>
        <strain evidence="2 3">NP73</strain>
    </source>
</reference>
<evidence type="ECO:0008006" key="4">
    <source>
        <dbReference type="Google" id="ProtNLM"/>
    </source>
</evidence>
<sequence>MPAAHFRRSTWAAAAALTLTTLSACTDDPDCRIPKGVKTCLTVEQVKDMDTVRAAGRALLASPGLESEVLLTPPKNLLGGTPSPIPGTGRYRGDAAETAVGGSLHMEFTEDGHTDAARYTGGHMYVRYWKAVDDRTGEPAWVARSQAQLAKKGDEWNAVAERTRAANPLITGRLLADFTPGPLDEFSRSAPGGRELHLSVNAESLSEAGRAMLADAFPDHYPKEFVVDLRLDEQKRITWYEETMDFVNTSANGVKVRVMHTFKPAAAPVTLGPPEGVLNPPQPSPTGS</sequence>
<evidence type="ECO:0000313" key="3">
    <source>
        <dbReference type="Proteomes" id="UP001223390"/>
    </source>
</evidence>
<dbReference type="RefSeq" id="WP_285346562.1">
    <property type="nucleotide sequence ID" value="NZ_JASITI010000091.1"/>
</dbReference>
<evidence type="ECO:0000313" key="2">
    <source>
        <dbReference type="EMBL" id="MDK9501143.1"/>
    </source>
</evidence>
<protein>
    <recommendedName>
        <fullName evidence="4">Lipoprotein</fullName>
    </recommendedName>
</protein>
<gene>
    <name evidence="2" type="ORF">QEZ40_007515</name>
</gene>
<dbReference type="Proteomes" id="UP001223390">
    <property type="component" value="Unassembled WGS sequence"/>
</dbReference>
<accession>A0ABT7H5H9</accession>
<comment type="caution">
    <text evidence="2">The sequence shown here is derived from an EMBL/GenBank/DDBJ whole genome shotgun (WGS) entry which is preliminary data.</text>
</comment>
<proteinExistence type="predicted"/>
<evidence type="ECO:0000256" key="1">
    <source>
        <dbReference type="SAM" id="MobiDB-lite"/>
    </source>
</evidence>
<name>A0ABT7H5H9_9ACTN</name>